<comment type="similarity">
    <text evidence="1">Belongs to the peptidase S33 family.</text>
</comment>
<dbReference type="SUPFAM" id="SSF53474">
    <property type="entry name" value="alpha/beta-Hydrolases"/>
    <property type="match status" value="1"/>
</dbReference>
<dbReference type="GO" id="GO:0016787">
    <property type="term" value="F:hydrolase activity"/>
    <property type="evidence" value="ECO:0007669"/>
    <property type="project" value="UniProtKB-KW"/>
</dbReference>
<keyword evidence="6" id="KW-1185">Reference proteome</keyword>
<dbReference type="Gene3D" id="3.40.50.1820">
    <property type="entry name" value="alpha/beta hydrolase"/>
    <property type="match status" value="1"/>
</dbReference>
<reference evidence="5 6" key="1">
    <citation type="submission" date="2016-03" db="EMBL/GenBank/DDBJ databases">
        <title>Fine-scale spatial genetic structure of a fungal parasite of coffee scale insects.</title>
        <authorList>
            <person name="Jackson D."/>
            <person name="Zemenick K.A."/>
            <person name="Malloure B."/>
            <person name="Quandt C.A."/>
            <person name="James T.Y."/>
        </authorList>
    </citation>
    <scope>NUCLEOTIDE SEQUENCE [LARGE SCALE GENOMIC DNA]</scope>
    <source>
        <strain evidence="5 6">UM487</strain>
    </source>
</reference>
<dbReference type="OrthoDB" id="425534at2759"/>
<evidence type="ECO:0000256" key="3">
    <source>
        <dbReference type="SAM" id="SignalP"/>
    </source>
</evidence>
<evidence type="ECO:0000256" key="2">
    <source>
        <dbReference type="ARBA" id="ARBA00022801"/>
    </source>
</evidence>
<dbReference type="InterPro" id="IPR051601">
    <property type="entry name" value="Serine_prot/Carboxylest_S33"/>
</dbReference>
<evidence type="ECO:0000259" key="4">
    <source>
        <dbReference type="Pfam" id="PF08386"/>
    </source>
</evidence>
<dbReference type="OMA" id="EYIRWEI"/>
<evidence type="ECO:0000313" key="6">
    <source>
        <dbReference type="Proteomes" id="UP000243081"/>
    </source>
</evidence>
<protein>
    <recommendedName>
        <fullName evidence="4">Peptidase S33 tripeptidyl aminopeptidase-like C-terminal domain-containing protein</fullName>
    </recommendedName>
</protein>
<proteinExistence type="inferred from homology"/>
<dbReference type="Proteomes" id="UP000243081">
    <property type="component" value="Unassembled WGS sequence"/>
</dbReference>
<evidence type="ECO:0000256" key="1">
    <source>
        <dbReference type="ARBA" id="ARBA00010088"/>
    </source>
</evidence>
<accession>A0A179ID14</accession>
<name>A0A179ID14_CORDF</name>
<dbReference type="InterPro" id="IPR029058">
    <property type="entry name" value="AB_hydrolase_fold"/>
</dbReference>
<gene>
    <name evidence="5" type="ORF">LLEC1_01183</name>
</gene>
<dbReference type="Pfam" id="PF08386">
    <property type="entry name" value="Abhydrolase_4"/>
    <property type="match status" value="1"/>
</dbReference>
<dbReference type="PANTHER" id="PTHR43248">
    <property type="entry name" value="2-SUCCINYL-6-HYDROXY-2,4-CYCLOHEXADIENE-1-CARBOXYLATE SYNTHASE"/>
    <property type="match status" value="1"/>
</dbReference>
<organism evidence="5 6">
    <name type="scientific">Cordyceps confragosa</name>
    <name type="common">Lecanicillium lecanii</name>
    <dbReference type="NCBI Taxonomy" id="2714763"/>
    <lineage>
        <taxon>Eukaryota</taxon>
        <taxon>Fungi</taxon>
        <taxon>Dikarya</taxon>
        <taxon>Ascomycota</taxon>
        <taxon>Pezizomycotina</taxon>
        <taxon>Sordariomycetes</taxon>
        <taxon>Hypocreomycetidae</taxon>
        <taxon>Hypocreales</taxon>
        <taxon>Cordycipitaceae</taxon>
        <taxon>Akanthomyces</taxon>
    </lineage>
</organism>
<sequence>MIGINTILFSLTISASIAVAAPDGIFGWSTITPSANLTYLPCFEKFQCARLLLPLDWLNENTTDTVSIAIIKLPAAVHQDDPTFGGAILTNPGGPGGSGIDYLLGRGSMLQSLIDIPGQKHYEYISFDPRGVGASRPRIDCYPANNLARLAKLLEWRASGAVSLSPASFAFQHYSAKAFAKRCEKTNAEVLPFVNSPSVARDMVAMVDKIAELRQGQAMQHNSTATQTLSHDANEDVPRLQYIGFSYGTVLGNYFASLFPERVGRMVLDGVVDSYDYSDGPDTDKMMEIFFEGCFNAGSEVCQLRQASDKTPSDISKRTWSWINARDAEPIQATSFDGSTDVLLRSAEIRGLIFMSLYSADYSFFPLASILAEALKGNTKPLIEMLLMGVSDLTNQCIISNNTMSTSQEMNDDAYKAVLCGDGSNVSDQDSNYWKRYMDRQVSISTLAGDVATMARLSCAGWRVRPNWSFKGPFKTPAPSKDPSAPEAGHPAAPLLFLSSRWDPVTPLRSAYTMASRHPGAGVLVENSMGHTLIGAGKVSECSKQVVSEYFDKGVVPKKEVLCEGVKSPWDGKPLGVIRRRTTYNLLGV</sequence>
<feature type="chain" id="PRO_5008104335" description="Peptidase S33 tripeptidyl aminopeptidase-like C-terminal domain-containing protein" evidence="3">
    <location>
        <begin position="21"/>
        <end position="589"/>
    </location>
</feature>
<keyword evidence="3" id="KW-0732">Signal</keyword>
<keyword evidence="2" id="KW-0378">Hydrolase</keyword>
<comment type="caution">
    <text evidence="5">The sequence shown here is derived from an EMBL/GenBank/DDBJ whole genome shotgun (WGS) entry which is preliminary data.</text>
</comment>
<feature type="signal peptide" evidence="3">
    <location>
        <begin position="1"/>
        <end position="20"/>
    </location>
</feature>
<dbReference type="EMBL" id="LUKN01001791">
    <property type="protein sequence ID" value="OAR00205.1"/>
    <property type="molecule type" value="Genomic_DNA"/>
</dbReference>
<feature type="domain" description="Peptidase S33 tripeptidyl aminopeptidase-like C-terminal" evidence="4">
    <location>
        <begin position="447"/>
        <end position="563"/>
    </location>
</feature>
<dbReference type="InterPro" id="IPR013595">
    <property type="entry name" value="Pept_S33_TAP-like_C"/>
</dbReference>
<evidence type="ECO:0000313" key="5">
    <source>
        <dbReference type="EMBL" id="OAR00205.1"/>
    </source>
</evidence>
<dbReference type="AlphaFoldDB" id="A0A179ID14"/>
<dbReference type="PANTHER" id="PTHR43248:SF25">
    <property type="entry name" value="AB HYDROLASE-1 DOMAIN-CONTAINING PROTEIN-RELATED"/>
    <property type="match status" value="1"/>
</dbReference>